<evidence type="ECO:0000256" key="1">
    <source>
        <dbReference type="ARBA" id="ARBA00004141"/>
    </source>
</evidence>
<protein>
    <submittedName>
        <fullName evidence="8">ABC transporter permease</fullName>
    </submittedName>
</protein>
<organism evidence="8 9">
    <name type="scientific">Streptacidiphilus fuscans</name>
    <dbReference type="NCBI Taxonomy" id="2789292"/>
    <lineage>
        <taxon>Bacteria</taxon>
        <taxon>Bacillati</taxon>
        <taxon>Actinomycetota</taxon>
        <taxon>Actinomycetes</taxon>
        <taxon>Kitasatosporales</taxon>
        <taxon>Streptomycetaceae</taxon>
        <taxon>Streptacidiphilus</taxon>
    </lineage>
</organism>
<evidence type="ECO:0000313" key="9">
    <source>
        <dbReference type="Proteomes" id="UP000657385"/>
    </source>
</evidence>
<feature type="transmembrane region" description="Helical" evidence="6">
    <location>
        <begin position="163"/>
        <end position="182"/>
    </location>
</feature>
<evidence type="ECO:0000259" key="7">
    <source>
        <dbReference type="Pfam" id="PF01061"/>
    </source>
</evidence>
<keyword evidence="3 6" id="KW-1133">Transmembrane helix</keyword>
<reference evidence="8" key="1">
    <citation type="submission" date="2020-11" db="EMBL/GenBank/DDBJ databases">
        <title>Isolation and identification of active actinomycetes.</title>
        <authorList>
            <person name="Yu B."/>
        </authorList>
    </citation>
    <scope>NUCLEOTIDE SEQUENCE</scope>
    <source>
        <strain evidence="8">NEAU-YB345</strain>
    </source>
</reference>
<evidence type="ECO:0000256" key="3">
    <source>
        <dbReference type="ARBA" id="ARBA00022989"/>
    </source>
</evidence>
<dbReference type="AlphaFoldDB" id="A0A931BCC6"/>
<feature type="transmembrane region" description="Helical" evidence="6">
    <location>
        <begin position="221"/>
        <end position="239"/>
    </location>
</feature>
<gene>
    <name evidence="8" type="ORF">I2501_36930</name>
</gene>
<evidence type="ECO:0000256" key="6">
    <source>
        <dbReference type="SAM" id="Phobius"/>
    </source>
</evidence>
<dbReference type="InterPro" id="IPR051784">
    <property type="entry name" value="Nod_factor_ABC_transporter"/>
</dbReference>
<dbReference type="PANTHER" id="PTHR43229">
    <property type="entry name" value="NODULATION PROTEIN J"/>
    <property type="match status" value="1"/>
</dbReference>
<keyword evidence="5" id="KW-0046">Antibiotic resistance</keyword>
<feature type="domain" description="ABC-2 type transporter transmembrane" evidence="7">
    <location>
        <begin position="5"/>
        <end position="200"/>
    </location>
</feature>
<keyword evidence="9" id="KW-1185">Reference proteome</keyword>
<name>A0A931BCC6_9ACTN</name>
<evidence type="ECO:0000256" key="4">
    <source>
        <dbReference type="ARBA" id="ARBA00023136"/>
    </source>
</evidence>
<dbReference type="InterPro" id="IPR000412">
    <property type="entry name" value="ABC_2_transport"/>
</dbReference>
<feature type="transmembrane region" description="Helical" evidence="6">
    <location>
        <begin position="54"/>
        <end position="76"/>
    </location>
</feature>
<sequence length="256" mass="26591">MTLHLFRLECLRMLRDPRYLALAVVAPIGFYLLFASLFGGKPTQPGQLQGTVEIMVAMAAYGAIWGALSATGPRIAHERSSGWLEQLRAMPVTGRQLLTAKIAAGLAVALPALVLVCVTAVAVKGVRLDAWQWCALIPAMWLGSLPFALMGVALGFAVGPEAAFPLSYALYMAGSALGGLWVPPAQLSAGLRDVAHALPTNRLADLGWQIAGGHAPTVADVAILAAWSVGFAGLAVLAYRPGGRRAGADGTSPVSA</sequence>
<feature type="transmembrane region" description="Helical" evidence="6">
    <location>
        <begin position="20"/>
        <end position="39"/>
    </location>
</feature>
<dbReference type="GO" id="GO:0140359">
    <property type="term" value="F:ABC-type transporter activity"/>
    <property type="evidence" value="ECO:0007669"/>
    <property type="project" value="InterPro"/>
</dbReference>
<comment type="caution">
    <text evidence="8">The sequence shown here is derived from an EMBL/GenBank/DDBJ whole genome shotgun (WGS) entry which is preliminary data.</text>
</comment>
<evidence type="ECO:0000313" key="8">
    <source>
        <dbReference type="EMBL" id="MBF9073612.1"/>
    </source>
</evidence>
<dbReference type="EMBL" id="JADPRT010000024">
    <property type="protein sequence ID" value="MBF9073612.1"/>
    <property type="molecule type" value="Genomic_DNA"/>
</dbReference>
<keyword evidence="2 6" id="KW-0812">Transmembrane</keyword>
<dbReference type="PANTHER" id="PTHR43229:SF2">
    <property type="entry name" value="NODULATION PROTEIN J"/>
    <property type="match status" value="1"/>
</dbReference>
<dbReference type="GO" id="GO:0043190">
    <property type="term" value="C:ATP-binding cassette (ABC) transporter complex"/>
    <property type="evidence" value="ECO:0007669"/>
    <property type="project" value="InterPro"/>
</dbReference>
<dbReference type="RefSeq" id="WP_196198453.1">
    <property type="nucleotide sequence ID" value="NZ_JADPRT010000024.1"/>
</dbReference>
<evidence type="ECO:0000256" key="5">
    <source>
        <dbReference type="ARBA" id="ARBA00023251"/>
    </source>
</evidence>
<proteinExistence type="predicted"/>
<dbReference type="Pfam" id="PF01061">
    <property type="entry name" value="ABC2_membrane"/>
    <property type="match status" value="1"/>
</dbReference>
<dbReference type="PIRSF" id="PIRSF006648">
    <property type="entry name" value="DrrB"/>
    <property type="match status" value="1"/>
</dbReference>
<dbReference type="InterPro" id="IPR013525">
    <property type="entry name" value="ABC2_TM"/>
</dbReference>
<feature type="transmembrane region" description="Helical" evidence="6">
    <location>
        <begin position="135"/>
        <end position="156"/>
    </location>
</feature>
<dbReference type="GO" id="GO:0046677">
    <property type="term" value="P:response to antibiotic"/>
    <property type="evidence" value="ECO:0007669"/>
    <property type="project" value="UniProtKB-KW"/>
</dbReference>
<feature type="transmembrane region" description="Helical" evidence="6">
    <location>
        <begin position="97"/>
        <end position="123"/>
    </location>
</feature>
<accession>A0A931BCC6</accession>
<evidence type="ECO:0000256" key="2">
    <source>
        <dbReference type="ARBA" id="ARBA00022692"/>
    </source>
</evidence>
<comment type="subcellular location">
    <subcellularLocation>
        <location evidence="1">Membrane</location>
        <topology evidence="1">Multi-pass membrane protein</topology>
    </subcellularLocation>
</comment>
<keyword evidence="4 6" id="KW-0472">Membrane</keyword>
<dbReference type="Proteomes" id="UP000657385">
    <property type="component" value="Unassembled WGS sequence"/>
</dbReference>